<feature type="compositionally biased region" description="Low complexity" evidence="1">
    <location>
        <begin position="386"/>
        <end position="401"/>
    </location>
</feature>
<feature type="region of interest" description="Disordered" evidence="1">
    <location>
        <begin position="245"/>
        <end position="291"/>
    </location>
</feature>
<feature type="compositionally biased region" description="Low complexity" evidence="1">
    <location>
        <begin position="268"/>
        <end position="277"/>
    </location>
</feature>
<organism evidence="2 3">
    <name type="scientific">Nocardia thailandica</name>
    <dbReference type="NCBI Taxonomy" id="257275"/>
    <lineage>
        <taxon>Bacteria</taxon>
        <taxon>Bacillati</taxon>
        <taxon>Actinomycetota</taxon>
        <taxon>Actinomycetes</taxon>
        <taxon>Mycobacteriales</taxon>
        <taxon>Nocardiaceae</taxon>
        <taxon>Nocardia</taxon>
    </lineage>
</organism>
<dbReference type="RefSeq" id="WP_387698986.1">
    <property type="nucleotide sequence ID" value="NZ_JBIAMX010000002.1"/>
</dbReference>
<protein>
    <recommendedName>
        <fullName evidence="4">Integral membrane protein</fullName>
    </recommendedName>
</protein>
<accession>A0ABW6PHS2</accession>
<name>A0ABW6PHS2_9NOCA</name>
<dbReference type="Proteomes" id="UP001601444">
    <property type="component" value="Unassembled WGS sequence"/>
</dbReference>
<feature type="compositionally biased region" description="Basic and acidic residues" evidence="1">
    <location>
        <begin position="172"/>
        <end position="188"/>
    </location>
</feature>
<dbReference type="EMBL" id="JBIAMX010000002">
    <property type="protein sequence ID" value="MFF0541942.1"/>
    <property type="molecule type" value="Genomic_DNA"/>
</dbReference>
<reference evidence="2 3" key="1">
    <citation type="submission" date="2024-10" db="EMBL/GenBank/DDBJ databases">
        <title>The Natural Products Discovery Center: Release of the First 8490 Sequenced Strains for Exploring Actinobacteria Biosynthetic Diversity.</title>
        <authorList>
            <person name="Kalkreuter E."/>
            <person name="Kautsar S.A."/>
            <person name="Yang D."/>
            <person name="Bader C.D."/>
            <person name="Teijaro C.N."/>
            <person name="Fluegel L."/>
            <person name="Davis C.M."/>
            <person name="Simpson J.R."/>
            <person name="Lauterbach L."/>
            <person name="Steele A.D."/>
            <person name="Gui C."/>
            <person name="Meng S."/>
            <person name="Li G."/>
            <person name="Viehrig K."/>
            <person name="Ye F."/>
            <person name="Su P."/>
            <person name="Kiefer A.F."/>
            <person name="Nichols A."/>
            <person name="Cepeda A.J."/>
            <person name="Yan W."/>
            <person name="Fan B."/>
            <person name="Jiang Y."/>
            <person name="Adhikari A."/>
            <person name="Zheng C.-J."/>
            <person name="Schuster L."/>
            <person name="Cowan T.M."/>
            <person name="Smanski M.J."/>
            <person name="Chevrette M.G."/>
            <person name="De Carvalho L.P.S."/>
            <person name="Shen B."/>
        </authorList>
    </citation>
    <scope>NUCLEOTIDE SEQUENCE [LARGE SCALE GENOMIC DNA]</scope>
    <source>
        <strain evidence="2 3">NPDC004045</strain>
    </source>
</reference>
<proteinExistence type="predicted"/>
<evidence type="ECO:0000256" key="1">
    <source>
        <dbReference type="SAM" id="MobiDB-lite"/>
    </source>
</evidence>
<evidence type="ECO:0000313" key="2">
    <source>
        <dbReference type="EMBL" id="MFF0541942.1"/>
    </source>
</evidence>
<evidence type="ECO:0000313" key="3">
    <source>
        <dbReference type="Proteomes" id="UP001601444"/>
    </source>
</evidence>
<comment type="caution">
    <text evidence="2">The sequence shown here is derived from an EMBL/GenBank/DDBJ whole genome shotgun (WGS) entry which is preliminary data.</text>
</comment>
<feature type="region of interest" description="Disordered" evidence="1">
    <location>
        <begin position="172"/>
        <end position="222"/>
    </location>
</feature>
<gene>
    <name evidence="2" type="ORF">ACFYTF_03810</name>
</gene>
<feature type="compositionally biased region" description="Low complexity" evidence="1">
    <location>
        <begin position="189"/>
        <end position="201"/>
    </location>
</feature>
<evidence type="ECO:0008006" key="4">
    <source>
        <dbReference type="Google" id="ProtNLM"/>
    </source>
</evidence>
<keyword evidence="3" id="KW-1185">Reference proteome</keyword>
<feature type="region of interest" description="Disordered" evidence="1">
    <location>
        <begin position="368"/>
        <end position="409"/>
    </location>
</feature>
<sequence length="409" mass="42608">MTEVTISGDALELAGGAQVRFVRTLRLPETGTYPLPPGLGHFPLRRVADYADTVPRDWLDRGGVMLPVYRREALWLHFSSSAPVALQVAVGKVCAVSGQPWRDTLTRDPQNYVPLPDQPWLDGINSGTGTVRQFVAIPMGLGATVEGQVTGEEVWGGMQLAAHALTGAAREEWVAERERERAAAEARGRQQASPPYGPYGAAQGGGHADADHDPGAPPAFMGGPVPVAGAPLAGVPVPPAPVSAPAPAPALGAGPAGGPPDPGGAPAGGFPAPGGAPTRAARKSARAMGVGAGGQMKQDVYADARPVTDYSRDPDGRVFVHLVPAADWEAITGEIPPPTPISAQTYAEYHLPWFDWYAADGEDLPASPALSRVKPTGPWFADDQPDQPLTPTLPVVPLGDPKPVEDGDW</sequence>